<protein>
    <submittedName>
        <fullName evidence="2">Uncharacterized protein</fullName>
    </submittedName>
</protein>
<evidence type="ECO:0000256" key="1">
    <source>
        <dbReference type="SAM" id="MobiDB-lite"/>
    </source>
</evidence>
<dbReference type="EMBL" id="CAJOBF010011464">
    <property type="protein sequence ID" value="CAF4306239.1"/>
    <property type="molecule type" value="Genomic_DNA"/>
</dbReference>
<gene>
    <name evidence="2" type="ORF">UXM345_LOCUS33693</name>
</gene>
<feature type="non-terminal residue" evidence="2">
    <location>
        <position position="24"/>
    </location>
</feature>
<evidence type="ECO:0000313" key="2">
    <source>
        <dbReference type="EMBL" id="CAF4306239.1"/>
    </source>
</evidence>
<accession>A0A820I6G0</accession>
<sequence length="24" mass="2749">MAESPILLDPPLAPSVAQRRQFRR</sequence>
<dbReference type="AlphaFoldDB" id="A0A820I6G0"/>
<organism evidence="2 3">
    <name type="scientific">Rotaria magnacalcarata</name>
    <dbReference type="NCBI Taxonomy" id="392030"/>
    <lineage>
        <taxon>Eukaryota</taxon>
        <taxon>Metazoa</taxon>
        <taxon>Spiralia</taxon>
        <taxon>Gnathifera</taxon>
        <taxon>Rotifera</taxon>
        <taxon>Eurotatoria</taxon>
        <taxon>Bdelloidea</taxon>
        <taxon>Philodinida</taxon>
        <taxon>Philodinidae</taxon>
        <taxon>Rotaria</taxon>
    </lineage>
</organism>
<feature type="region of interest" description="Disordered" evidence="1">
    <location>
        <begin position="1"/>
        <end position="24"/>
    </location>
</feature>
<proteinExistence type="predicted"/>
<dbReference type="Proteomes" id="UP000663842">
    <property type="component" value="Unassembled WGS sequence"/>
</dbReference>
<name>A0A820I6G0_9BILA</name>
<evidence type="ECO:0000313" key="3">
    <source>
        <dbReference type="Proteomes" id="UP000663842"/>
    </source>
</evidence>
<reference evidence="2" key="1">
    <citation type="submission" date="2021-02" db="EMBL/GenBank/DDBJ databases">
        <authorList>
            <person name="Nowell W R."/>
        </authorList>
    </citation>
    <scope>NUCLEOTIDE SEQUENCE</scope>
</reference>
<comment type="caution">
    <text evidence="2">The sequence shown here is derived from an EMBL/GenBank/DDBJ whole genome shotgun (WGS) entry which is preliminary data.</text>
</comment>